<feature type="signal peptide" evidence="1">
    <location>
        <begin position="1"/>
        <end position="18"/>
    </location>
</feature>
<gene>
    <name evidence="2" type="ORF">SMTD_LOCUS134</name>
</gene>
<reference evidence="2 3" key="1">
    <citation type="submission" date="2018-11" db="EMBL/GenBank/DDBJ databases">
        <authorList>
            <consortium name="Pathogen Informatics"/>
        </authorList>
    </citation>
    <scope>NUCLEOTIDE SEQUENCE [LARGE SCALE GENOMIC DNA]</scope>
    <source>
        <strain>Denwood</strain>
        <strain evidence="3">Zambia</strain>
    </source>
</reference>
<evidence type="ECO:0000313" key="3">
    <source>
        <dbReference type="Proteomes" id="UP000269396"/>
    </source>
</evidence>
<dbReference type="EMBL" id="UZAL01000096">
    <property type="protein sequence ID" value="VDO67827.1"/>
    <property type="molecule type" value="Genomic_DNA"/>
</dbReference>
<proteinExistence type="predicted"/>
<evidence type="ECO:0000256" key="1">
    <source>
        <dbReference type="SAM" id="SignalP"/>
    </source>
</evidence>
<dbReference type="AlphaFoldDB" id="A0A3P7Y542"/>
<dbReference type="Proteomes" id="UP000269396">
    <property type="component" value="Unassembled WGS sequence"/>
</dbReference>
<keyword evidence="1" id="KW-0732">Signal</keyword>
<sequence>MVVSVLLLFSLSPLGSLSTGTYGCASAVLRKNKNILRKFITCVHGLPNSVKYKTFFLYRCNWLRTTTTSTVREFHLIITIQI</sequence>
<evidence type="ECO:0000313" key="2">
    <source>
        <dbReference type="EMBL" id="VDO67827.1"/>
    </source>
</evidence>
<protein>
    <recommendedName>
        <fullName evidence="4">Secreted protein</fullName>
    </recommendedName>
</protein>
<feature type="chain" id="PRO_5018279516" description="Secreted protein" evidence="1">
    <location>
        <begin position="19"/>
        <end position="82"/>
    </location>
</feature>
<accession>A0A3P7Y542</accession>
<organism evidence="2 3">
    <name type="scientific">Schistosoma mattheei</name>
    <dbReference type="NCBI Taxonomy" id="31246"/>
    <lineage>
        <taxon>Eukaryota</taxon>
        <taxon>Metazoa</taxon>
        <taxon>Spiralia</taxon>
        <taxon>Lophotrochozoa</taxon>
        <taxon>Platyhelminthes</taxon>
        <taxon>Trematoda</taxon>
        <taxon>Digenea</taxon>
        <taxon>Strigeidida</taxon>
        <taxon>Schistosomatoidea</taxon>
        <taxon>Schistosomatidae</taxon>
        <taxon>Schistosoma</taxon>
    </lineage>
</organism>
<keyword evidence="3" id="KW-1185">Reference proteome</keyword>
<name>A0A3P7Y542_9TREM</name>
<evidence type="ECO:0008006" key="4">
    <source>
        <dbReference type="Google" id="ProtNLM"/>
    </source>
</evidence>